<dbReference type="GO" id="GO:0016653">
    <property type="term" value="F:oxidoreductase activity, acting on NAD(P)H, heme protein as acceptor"/>
    <property type="evidence" value="ECO:0007669"/>
    <property type="project" value="TreeGrafter"/>
</dbReference>
<evidence type="ECO:0000313" key="12">
    <source>
        <dbReference type="EMBL" id="EER15165.1"/>
    </source>
</evidence>
<keyword evidence="8" id="KW-0350">Heme biosynthesis</keyword>
<dbReference type="OrthoDB" id="1726137at2759"/>
<dbReference type="Pfam" id="PF02628">
    <property type="entry name" value="COX15-CtaA"/>
    <property type="match status" value="1"/>
</dbReference>
<dbReference type="GO" id="GO:0120547">
    <property type="term" value="F:heme A synthase activity"/>
    <property type="evidence" value="ECO:0007669"/>
    <property type="project" value="UniProtKB-EC"/>
</dbReference>
<comment type="catalytic activity">
    <reaction evidence="11">
        <text>Fe(II)-heme o + 2 A + H2O = Fe(II)-heme a + 2 AH2</text>
        <dbReference type="Rhea" id="RHEA:63388"/>
        <dbReference type="ChEBI" id="CHEBI:13193"/>
        <dbReference type="ChEBI" id="CHEBI:15377"/>
        <dbReference type="ChEBI" id="CHEBI:17499"/>
        <dbReference type="ChEBI" id="CHEBI:60530"/>
        <dbReference type="ChEBI" id="CHEBI:61715"/>
        <dbReference type="EC" id="1.17.99.9"/>
    </reaction>
    <physiologicalReaction direction="left-to-right" evidence="11">
        <dbReference type="Rhea" id="RHEA:63389"/>
    </physiologicalReaction>
</comment>
<keyword evidence="3" id="KW-0812">Transmembrane</keyword>
<dbReference type="GO" id="GO:0005743">
    <property type="term" value="C:mitochondrial inner membrane"/>
    <property type="evidence" value="ECO:0007669"/>
    <property type="project" value="TreeGrafter"/>
</dbReference>
<evidence type="ECO:0000256" key="9">
    <source>
        <dbReference type="ARBA" id="ARBA00023136"/>
    </source>
</evidence>
<evidence type="ECO:0000256" key="1">
    <source>
        <dbReference type="ARBA" id="ARBA00001970"/>
    </source>
</evidence>
<dbReference type="GO" id="GO:0006784">
    <property type="term" value="P:heme A biosynthetic process"/>
    <property type="evidence" value="ECO:0007669"/>
    <property type="project" value="InterPro"/>
</dbReference>
<keyword evidence="5" id="KW-1133">Transmembrane helix</keyword>
<evidence type="ECO:0000256" key="5">
    <source>
        <dbReference type="ARBA" id="ARBA00022989"/>
    </source>
</evidence>
<dbReference type="AlphaFoldDB" id="C5KK29"/>
<gene>
    <name evidence="12" type="ORF">Pmar_PMAR026450</name>
</gene>
<proteinExistence type="predicted"/>
<dbReference type="PANTHER" id="PTHR23289">
    <property type="entry name" value="CYTOCHROME C OXIDASE ASSEMBLY PROTEIN COX15"/>
    <property type="match status" value="1"/>
</dbReference>
<keyword evidence="4" id="KW-0479">Metal-binding</keyword>
<evidence type="ECO:0000256" key="7">
    <source>
        <dbReference type="ARBA" id="ARBA00023004"/>
    </source>
</evidence>
<dbReference type="InParanoid" id="C5KK29"/>
<keyword evidence="13" id="KW-1185">Reference proteome</keyword>
<dbReference type="InterPro" id="IPR023754">
    <property type="entry name" value="HemeA_Synthase_type2"/>
</dbReference>
<keyword evidence="9" id="KW-0472">Membrane</keyword>
<evidence type="ECO:0000256" key="10">
    <source>
        <dbReference type="ARBA" id="ARBA00044501"/>
    </source>
</evidence>
<dbReference type="Proteomes" id="UP000007800">
    <property type="component" value="Unassembled WGS sequence"/>
</dbReference>
<dbReference type="PANTHER" id="PTHR23289:SF2">
    <property type="entry name" value="CYTOCHROME C OXIDASE ASSEMBLY PROTEIN COX15 HOMOLOG"/>
    <property type="match status" value="1"/>
</dbReference>
<feature type="non-terminal residue" evidence="12">
    <location>
        <position position="117"/>
    </location>
</feature>
<dbReference type="GO" id="GO:0046872">
    <property type="term" value="F:metal ion binding"/>
    <property type="evidence" value="ECO:0007669"/>
    <property type="project" value="UniProtKB-KW"/>
</dbReference>
<dbReference type="InterPro" id="IPR003780">
    <property type="entry name" value="COX15/CtaA_fam"/>
</dbReference>
<evidence type="ECO:0000256" key="11">
    <source>
        <dbReference type="ARBA" id="ARBA00048044"/>
    </source>
</evidence>
<comment type="cofactor">
    <cofactor evidence="1">
        <name>heme b</name>
        <dbReference type="ChEBI" id="CHEBI:60344"/>
    </cofactor>
</comment>
<keyword evidence="7" id="KW-0408">Iron</keyword>
<evidence type="ECO:0000256" key="4">
    <source>
        <dbReference type="ARBA" id="ARBA00022723"/>
    </source>
</evidence>
<sequence length="117" mass="13152">MQNLLRRVSLRSSRHFCSSTGITEPLSKTLSEGGARGGMKAALRPWVKVGWEKPVGSFQDPSRAGMVLVGGYTRLSGAGLSMTNWKFQGSLPPNTPEAWEHEFLRYQEFPEYQRIHK</sequence>
<dbReference type="EMBL" id="GG673682">
    <property type="protein sequence ID" value="EER15165.1"/>
    <property type="molecule type" value="Genomic_DNA"/>
</dbReference>
<evidence type="ECO:0000256" key="3">
    <source>
        <dbReference type="ARBA" id="ARBA00022692"/>
    </source>
</evidence>
<dbReference type="GeneID" id="9062052"/>
<name>C5KK29_PERM5</name>
<evidence type="ECO:0000256" key="8">
    <source>
        <dbReference type="ARBA" id="ARBA00023133"/>
    </source>
</evidence>
<comment type="pathway">
    <text evidence="10">Porphyrin-containing compound metabolism; heme A biosynthesis; heme A from heme O: step 1/1.</text>
</comment>
<evidence type="ECO:0000313" key="13">
    <source>
        <dbReference type="Proteomes" id="UP000007800"/>
    </source>
</evidence>
<accession>C5KK29</accession>
<comment type="subcellular location">
    <subcellularLocation>
        <location evidence="2">Membrane</location>
        <topology evidence="2">Multi-pass membrane protein</topology>
    </subcellularLocation>
</comment>
<evidence type="ECO:0000256" key="6">
    <source>
        <dbReference type="ARBA" id="ARBA00023002"/>
    </source>
</evidence>
<keyword evidence="6" id="KW-0560">Oxidoreductase</keyword>
<dbReference type="RefSeq" id="XP_002783369.1">
    <property type="nucleotide sequence ID" value="XM_002783323.1"/>
</dbReference>
<reference evidence="12 13" key="1">
    <citation type="submission" date="2008-07" db="EMBL/GenBank/DDBJ databases">
        <authorList>
            <person name="El-Sayed N."/>
            <person name="Caler E."/>
            <person name="Inman J."/>
            <person name="Amedeo P."/>
            <person name="Hass B."/>
            <person name="Wortman J."/>
        </authorList>
    </citation>
    <scope>NUCLEOTIDE SEQUENCE [LARGE SCALE GENOMIC DNA]</scope>
    <source>
        <strain evidence="13">ATCC 50983 / TXsc</strain>
    </source>
</reference>
<evidence type="ECO:0000256" key="2">
    <source>
        <dbReference type="ARBA" id="ARBA00004141"/>
    </source>
</evidence>
<protein>
    <submittedName>
        <fullName evidence="12">Cytochrome c oxidase assembly protein cox15, putative</fullName>
    </submittedName>
</protein>
<organism evidence="13">
    <name type="scientific">Perkinsus marinus (strain ATCC 50983 / TXsc)</name>
    <dbReference type="NCBI Taxonomy" id="423536"/>
    <lineage>
        <taxon>Eukaryota</taxon>
        <taxon>Sar</taxon>
        <taxon>Alveolata</taxon>
        <taxon>Perkinsozoa</taxon>
        <taxon>Perkinsea</taxon>
        <taxon>Perkinsida</taxon>
        <taxon>Perkinsidae</taxon>
        <taxon>Perkinsus</taxon>
    </lineage>
</organism>